<proteinExistence type="predicted"/>
<feature type="region of interest" description="Disordered" evidence="1">
    <location>
        <begin position="26"/>
        <end position="68"/>
    </location>
</feature>
<keyword evidence="3" id="KW-1185">Reference proteome</keyword>
<evidence type="ECO:0000256" key="1">
    <source>
        <dbReference type="SAM" id="MobiDB-lite"/>
    </source>
</evidence>
<evidence type="ECO:0000313" key="3">
    <source>
        <dbReference type="Proteomes" id="UP001500124"/>
    </source>
</evidence>
<dbReference type="Proteomes" id="UP001500124">
    <property type="component" value="Unassembled WGS sequence"/>
</dbReference>
<evidence type="ECO:0000313" key="2">
    <source>
        <dbReference type="EMBL" id="GAA5078618.1"/>
    </source>
</evidence>
<dbReference type="EMBL" id="BAABKC010000128">
    <property type="protein sequence ID" value="GAA5078618.1"/>
    <property type="molecule type" value="Genomic_DNA"/>
</dbReference>
<comment type="caution">
    <text evidence="2">The sequence shown here is derived from an EMBL/GenBank/DDBJ whole genome shotgun (WGS) entry which is preliminary data.</text>
</comment>
<protein>
    <submittedName>
        <fullName evidence="2">Uncharacterized protein</fullName>
    </submittedName>
</protein>
<reference evidence="3" key="1">
    <citation type="journal article" date="2019" name="Int. J. Syst. Evol. Microbiol.">
        <title>The Global Catalogue of Microorganisms (GCM) 10K type strain sequencing project: providing services to taxonomists for standard genome sequencing and annotation.</title>
        <authorList>
            <consortium name="The Broad Institute Genomics Platform"/>
            <consortium name="The Broad Institute Genome Sequencing Center for Infectious Disease"/>
            <person name="Wu L."/>
            <person name="Ma J."/>
        </authorList>
    </citation>
    <scope>NUCLEOTIDE SEQUENCE [LARGE SCALE GENOMIC DNA]</scope>
    <source>
        <strain evidence="3">JCM 18410</strain>
    </source>
</reference>
<sequence length="68" mass="7466">MAETAYFRGEGGHVWEMDLPLSDQHARAHEEGRLVRVNQDGSPYTEPATKDSGGKRASKAPAKPEEKS</sequence>
<accession>A0ABP9LHE8</accession>
<dbReference type="RefSeq" id="WP_345672102.1">
    <property type="nucleotide sequence ID" value="NZ_BAABKC010000128.1"/>
</dbReference>
<name>A0ABP9LHE8_9ACTN</name>
<gene>
    <name evidence="2" type="ORF">GCM10023336_70510</name>
</gene>
<organism evidence="2 3">
    <name type="scientific">Streptomyces similanensis</name>
    <dbReference type="NCBI Taxonomy" id="1274988"/>
    <lineage>
        <taxon>Bacteria</taxon>
        <taxon>Bacillati</taxon>
        <taxon>Actinomycetota</taxon>
        <taxon>Actinomycetes</taxon>
        <taxon>Kitasatosporales</taxon>
        <taxon>Streptomycetaceae</taxon>
        <taxon>Streptomyces</taxon>
    </lineage>
</organism>